<dbReference type="EC" id="2.7.13.3" evidence="2"/>
<dbReference type="InterPro" id="IPR005467">
    <property type="entry name" value="His_kinase_dom"/>
</dbReference>
<feature type="transmembrane region" description="Helical" evidence="5">
    <location>
        <begin position="222"/>
        <end position="243"/>
    </location>
</feature>
<dbReference type="Pfam" id="PF02518">
    <property type="entry name" value="HATPase_c"/>
    <property type="match status" value="1"/>
</dbReference>
<gene>
    <name evidence="7" type="ORF">A3A34_04025</name>
</gene>
<dbReference type="Gene3D" id="3.30.565.10">
    <property type="entry name" value="Histidine kinase-like ATPase, C-terminal domain"/>
    <property type="match status" value="1"/>
</dbReference>
<sequence length="522" mass="56682">MLVGAAVAGAAMLALVVYVSNSRSATAQALLLYSAVTIGWSLANFISYRLTDEVHILWAIRLVLFFASWHAYAFLLLALEFPNKVNKTKGWALAALAGWTGLVSALVMTPFVYERVIFIGPSSIETSVGWGIIVFGSTVLVYVSAGVVFLAQKLLRTSGVERRQYEFVFAGVAITFFFILTFNFILPAFFNIADLIPFGGLFQLPLIALTAYAILRHHLFNVKIAATALLIFILSVISVSEIIVAEDTAIMVFRIVIFLLILLSGALLIRGVYKEISQRELIEAQEKELELVNREQEALLHFLSHEVKGYLAKGEAGFAAIIDGAYGRVSEGLETMAKLALQEMRAGVGVVMGILDASNLKKGTVSYKKEPFDFKKIVEAIVGEMRTSAEKKGLQLSLTAPEGVYTVMGDDEKLRQHVVRNLIGNSITYTPSGSVSVFLGGKGGRVRMVVEDTGVGISPEDMEKLFTEGGHGQDSIKVNVHSTGFGLYIAKQIVEAHGGKIWAESEGVGKGSRFVIDLPTAA</sequence>
<dbReference type="AlphaFoldDB" id="A0A1F6EMS9"/>
<evidence type="ECO:0000313" key="8">
    <source>
        <dbReference type="Proteomes" id="UP000178587"/>
    </source>
</evidence>
<dbReference type="SUPFAM" id="SSF55874">
    <property type="entry name" value="ATPase domain of HSP90 chaperone/DNA topoisomerase II/histidine kinase"/>
    <property type="match status" value="1"/>
</dbReference>
<dbReference type="GO" id="GO:0009927">
    <property type="term" value="F:histidine phosphotransfer kinase activity"/>
    <property type="evidence" value="ECO:0007669"/>
    <property type="project" value="TreeGrafter"/>
</dbReference>
<protein>
    <recommendedName>
        <fullName evidence="2">histidine kinase</fullName>
        <ecNumber evidence="2">2.7.13.3</ecNumber>
    </recommendedName>
</protein>
<feature type="transmembrane region" description="Helical" evidence="5">
    <location>
        <begin position="195"/>
        <end position="215"/>
    </location>
</feature>
<dbReference type="InterPro" id="IPR003594">
    <property type="entry name" value="HATPase_dom"/>
</dbReference>
<evidence type="ECO:0000256" key="3">
    <source>
        <dbReference type="ARBA" id="ARBA00022679"/>
    </source>
</evidence>
<keyword evidence="3" id="KW-0808">Transferase</keyword>
<keyword evidence="5" id="KW-1133">Transmembrane helix</keyword>
<dbReference type="GO" id="GO:0005886">
    <property type="term" value="C:plasma membrane"/>
    <property type="evidence" value="ECO:0007669"/>
    <property type="project" value="TreeGrafter"/>
</dbReference>
<feature type="transmembrane region" description="Helical" evidence="5">
    <location>
        <begin position="91"/>
        <end position="112"/>
    </location>
</feature>
<evidence type="ECO:0000259" key="6">
    <source>
        <dbReference type="PROSITE" id="PS50109"/>
    </source>
</evidence>
<organism evidence="7 8">
    <name type="scientific">Candidatus Kaiserbacteria bacterium RIFCSPLOWO2_01_FULL_50_24</name>
    <dbReference type="NCBI Taxonomy" id="1798507"/>
    <lineage>
        <taxon>Bacteria</taxon>
        <taxon>Candidatus Kaiseribacteriota</taxon>
    </lineage>
</organism>
<keyword evidence="5" id="KW-0812">Transmembrane</keyword>
<dbReference type="PANTHER" id="PTHR43047:SF72">
    <property type="entry name" value="OSMOSENSING HISTIDINE PROTEIN KINASE SLN1"/>
    <property type="match status" value="1"/>
</dbReference>
<keyword evidence="4" id="KW-0418">Kinase</keyword>
<dbReference type="InterPro" id="IPR031621">
    <property type="entry name" value="HisKA_7TM"/>
</dbReference>
<feature type="transmembrane region" description="Helical" evidence="5">
    <location>
        <begin position="58"/>
        <end position="79"/>
    </location>
</feature>
<dbReference type="GO" id="GO:0000155">
    <property type="term" value="F:phosphorelay sensor kinase activity"/>
    <property type="evidence" value="ECO:0007669"/>
    <property type="project" value="TreeGrafter"/>
</dbReference>
<feature type="domain" description="Histidine kinase" evidence="6">
    <location>
        <begin position="302"/>
        <end position="522"/>
    </location>
</feature>
<dbReference type="EMBL" id="MFLU01000010">
    <property type="protein sequence ID" value="OGG74956.1"/>
    <property type="molecule type" value="Genomic_DNA"/>
</dbReference>
<accession>A0A1F6EMS9</accession>
<dbReference type="STRING" id="1798507.A3A34_04025"/>
<dbReference type="Proteomes" id="UP000178587">
    <property type="component" value="Unassembled WGS sequence"/>
</dbReference>
<reference evidence="7 8" key="1">
    <citation type="journal article" date="2016" name="Nat. Commun.">
        <title>Thousands of microbial genomes shed light on interconnected biogeochemical processes in an aquifer system.</title>
        <authorList>
            <person name="Anantharaman K."/>
            <person name="Brown C.T."/>
            <person name="Hug L.A."/>
            <person name="Sharon I."/>
            <person name="Castelle C.J."/>
            <person name="Probst A.J."/>
            <person name="Thomas B.C."/>
            <person name="Singh A."/>
            <person name="Wilkins M.J."/>
            <person name="Karaoz U."/>
            <person name="Brodie E.L."/>
            <person name="Williams K.H."/>
            <person name="Hubbard S.S."/>
            <person name="Banfield J.F."/>
        </authorList>
    </citation>
    <scope>NUCLEOTIDE SEQUENCE [LARGE SCALE GENOMIC DNA]</scope>
</reference>
<dbReference type="PROSITE" id="PS50109">
    <property type="entry name" value="HIS_KIN"/>
    <property type="match status" value="1"/>
</dbReference>
<evidence type="ECO:0000256" key="4">
    <source>
        <dbReference type="ARBA" id="ARBA00022777"/>
    </source>
</evidence>
<evidence type="ECO:0000256" key="1">
    <source>
        <dbReference type="ARBA" id="ARBA00000085"/>
    </source>
</evidence>
<dbReference type="SMART" id="SM00387">
    <property type="entry name" value="HATPase_c"/>
    <property type="match status" value="1"/>
</dbReference>
<evidence type="ECO:0000256" key="2">
    <source>
        <dbReference type="ARBA" id="ARBA00012438"/>
    </source>
</evidence>
<dbReference type="Pfam" id="PF16927">
    <property type="entry name" value="HisKA_7TM"/>
    <property type="match status" value="1"/>
</dbReference>
<name>A0A1F6EMS9_9BACT</name>
<feature type="transmembrane region" description="Helical" evidence="5">
    <location>
        <begin position="249"/>
        <end position="269"/>
    </location>
</feature>
<evidence type="ECO:0000256" key="5">
    <source>
        <dbReference type="SAM" id="Phobius"/>
    </source>
</evidence>
<proteinExistence type="predicted"/>
<dbReference type="PRINTS" id="PR00344">
    <property type="entry name" value="BCTRLSENSOR"/>
</dbReference>
<keyword evidence="5" id="KW-0472">Membrane</keyword>
<feature type="transmembrane region" description="Helical" evidence="5">
    <location>
        <begin position="167"/>
        <end position="189"/>
    </location>
</feature>
<feature type="transmembrane region" description="Helical" evidence="5">
    <location>
        <begin position="132"/>
        <end position="155"/>
    </location>
</feature>
<dbReference type="InterPro" id="IPR036890">
    <property type="entry name" value="HATPase_C_sf"/>
</dbReference>
<dbReference type="PANTHER" id="PTHR43047">
    <property type="entry name" value="TWO-COMPONENT HISTIDINE PROTEIN KINASE"/>
    <property type="match status" value="1"/>
</dbReference>
<comment type="caution">
    <text evidence="7">The sequence shown here is derived from an EMBL/GenBank/DDBJ whole genome shotgun (WGS) entry which is preliminary data.</text>
</comment>
<comment type="catalytic activity">
    <reaction evidence="1">
        <text>ATP + protein L-histidine = ADP + protein N-phospho-L-histidine.</text>
        <dbReference type="EC" id="2.7.13.3"/>
    </reaction>
</comment>
<dbReference type="InterPro" id="IPR004358">
    <property type="entry name" value="Sig_transdc_His_kin-like_C"/>
</dbReference>
<evidence type="ECO:0000313" key="7">
    <source>
        <dbReference type="EMBL" id="OGG74956.1"/>
    </source>
</evidence>